<dbReference type="Gene3D" id="2.130.10.10">
    <property type="entry name" value="YVTN repeat-like/Quinoprotein amine dehydrogenase"/>
    <property type="match status" value="2"/>
</dbReference>
<feature type="region of interest" description="Disordered" evidence="3">
    <location>
        <begin position="1"/>
        <end position="74"/>
    </location>
</feature>
<keyword evidence="6" id="KW-1185">Reference proteome</keyword>
<dbReference type="PROSITE" id="PS50082">
    <property type="entry name" value="WD_REPEATS_2"/>
    <property type="match status" value="4"/>
</dbReference>
<feature type="region of interest" description="Disordered" evidence="3">
    <location>
        <begin position="338"/>
        <end position="508"/>
    </location>
</feature>
<dbReference type="InterPro" id="IPR036322">
    <property type="entry name" value="WD40_repeat_dom_sf"/>
</dbReference>
<name>A0A4T0FXM0_9BASI</name>
<dbReference type="InterPro" id="IPR013258">
    <property type="entry name" value="Striatin_N"/>
</dbReference>
<reference evidence="5 6" key="1">
    <citation type="submission" date="2019-03" db="EMBL/GenBank/DDBJ databases">
        <title>Sequencing 23 genomes of Wallemia ichthyophaga.</title>
        <authorList>
            <person name="Gostincar C."/>
        </authorList>
    </citation>
    <scope>NUCLEOTIDE SEQUENCE [LARGE SCALE GENOMIC DNA]</scope>
    <source>
        <strain evidence="5 6">EXF-5753</strain>
    </source>
</reference>
<dbReference type="PROSITE" id="PS50294">
    <property type="entry name" value="WD_REPEATS_REGION"/>
    <property type="match status" value="3"/>
</dbReference>
<feature type="compositionally biased region" description="Low complexity" evidence="3">
    <location>
        <begin position="285"/>
        <end position="299"/>
    </location>
</feature>
<feature type="compositionally biased region" description="Polar residues" evidence="3">
    <location>
        <begin position="404"/>
        <end position="413"/>
    </location>
</feature>
<dbReference type="OrthoDB" id="727118at2759"/>
<feature type="repeat" description="WD" evidence="2">
    <location>
        <begin position="643"/>
        <end position="674"/>
    </location>
</feature>
<dbReference type="Gene3D" id="1.20.5.300">
    <property type="match status" value="1"/>
</dbReference>
<keyword evidence="1" id="KW-0175">Coiled coil</keyword>
<evidence type="ECO:0000256" key="3">
    <source>
        <dbReference type="SAM" id="MobiDB-lite"/>
    </source>
</evidence>
<feature type="compositionally biased region" description="Low complexity" evidence="3">
    <location>
        <begin position="34"/>
        <end position="54"/>
    </location>
</feature>
<feature type="compositionally biased region" description="Basic and acidic residues" evidence="3">
    <location>
        <begin position="167"/>
        <end position="177"/>
    </location>
</feature>
<dbReference type="SUPFAM" id="SSF50978">
    <property type="entry name" value="WD40 repeat-like"/>
    <property type="match status" value="1"/>
</dbReference>
<dbReference type="Pfam" id="PF08232">
    <property type="entry name" value="Striatin"/>
    <property type="match status" value="1"/>
</dbReference>
<dbReference type="PANTHER" id="PTHR15653">
    <property type="entry name" value="STRIATIN"/>
    <property type="match status" value="1"/>
</dbReference>
<organism evidence="5 6">
    <name type="scientific">Wallemia hederae</name>
    <dbReference type="NCBI Taxonomy" id="1540922"/>
    <lineage>
        <taxon>Eukaryota</taxon>
        <taxon>Fungi</taxon>
        <taxon>Dikarya</taxon>
        <taxon>Basidiomycota</taxon>
        <taxon>Wallemiomycotina</taxon>
        <taxon>Wallemiomycetes</taxon>
        <taxon>Wallemiales</taxon>
        <taxon>Wallemiaceae</taxon>
        <taxon>Wallemia</taxon>
    </lineage>
</organism>
<feature type="compositionally biased region" description="Polar residues" evidence="3">
    <location>
        <begin position="486"/>
        <end position="508"/>
    </location>
</feature>
<gene>
    <name evidence="5" type="ORF">E3P99_00560</name>
</gene>
<evidence type="ECO:0000313" key="5">
    <source>
        <dbReference type="EMBL" id="TIA92534.1"/>
    </source>
</evidence>
<comment type="caution">
    <text evidence="5">The sequence shown here is derived from an EMBL/GenBank/DDBJ whole genome shotgun (WGS) entry which is preliminary data.</text>
</comment>
<feature type="domain" description="Striatin N-terminal" evidence="4">
    <location>
        <begin position="78"/>
        <end position="260"/>
    </location>
</feature>
<feature type="compositionally biased region" description="Low complexity" evidence="3">
    <location>
        <begin position="154"/>
        <end position="166"/>
    </location>
</feature>
<protein>
    <recommendedName>
        <fullName evidence="4">Striatin N-terminal domain-containing protein</fullName>
    </recommendedName>
</protein>
<evidence type="ECO:0000313" key="6">
    <source>
        <dbReference type="Proteomes" id="UP000310189"/>
    </source>
</evidence>
<dbReference type="Pfam" id="PF00400">
    <property type="entry name" value="WD40"/>
    <property type="match status" value="4"/>
</dbReference>
<dbReference type="PANTHER" id="PTHR15653:SF0">
    <property type="entry name" value="CONNECTOR OF KINASE TO AP-1, ISOFORM E"/>
    <property type="match status" value="1"/>
</dbReference>
<dbReference type="Proteomes" id="UP000310189">
    <property type="component" value="Unassembled WGS sequence"/>
</dbReference>
<accession>A0A4T0FXM0</accession>
<feature type="compositionally biased region" description="Basic and acidic residues" evidence="3">
    <location>
        <begin position="390"/>
        <end position="400"/>
    </location>
</feature>
<proteinExistence type="predicted"/>
<feature type="compositionally biased region" description="Low complexity" evidence="3">
    <location>
        <begin position="344"/>
        <end position="360"/>
    </location>
</feature>
<evidence type="ECO:0000256" key="2">
    <source>
        <dbReference type="PROSITE-ProRule" id="PRU00221"/>
    </source>
</evidence>
<dbReference type="SMART" id="SM00320">
    <property type="entry name" value="WD40"/>
    <property type="match status" value="7"/>
</dbReference>
<evidence type="ECO:0000256" key="1">
    <source>
        <dbReference type="ARBA" id="ARBA00023054"/>
    </source>
</evidence>
<feature type="compositionally biased region" description="Polar residues" evidence="3">
    <location>
        <begin position="207"/>
        <end position="231"/>
    </location>
</feature>
<feature type="repeat" description="WD" evidence="2">
    <location>
        <begin position="895"/>
        <end position="921"/>
    </location>
</feature>
<dbReference type="InterPro" id="IPR015943">
    <property type="entry name" value="WD40/YVTN_repeat-like_dom_sf"/>
</dbReference>
<feature type="region of interest" description="Disordered" evidence="3">
    <location>
        <begin position="281"/>
        <end position="303"/>
    </location>
</feature>
<feature type="repeat" description="WD" evidence="2">
    <location>
        <begin position="831"/>
        <end position="872"/>
    </location>
</feature>
<dbReference type="EMBL" id="SPNW01000006">
    <property type="protein sequence ID" value="TIA92534.1"/>
    <property type="molecule type" value="Genomic_DNA"/>
</dbReference>
<evidence type="ECO:0000259" key="4">
    <source>
        <dbReference type="Pfam" id="PF08232"/>
    </source>
</evidence>
<keyword evidence="2" id="KW-0853">WD repeat</keyword>
<dbReference type="InterPro" id="IPR001680">
    <property type="entry name" value="WD40_rpt"/>
</dbReference>
<sequence>MSDANPAAQTENNVVWRTPQYYNVKKKQLKHSDQQQQQPGSQSQQPSQTQPEQPNISPQQLIPRSTPPQQPSETTELSLANILHYLQSEWRRYDRDRNEWEIERAEMRARLALLEGEKRATDNVKSDLLRRVRMLEYALRQERAKFIALSHPRSASPKSANSNESNSAEKKDDKNAEKSGVSAIHPTKKASLNNDGSDSQKSDDSPLLSSTNTLTNHAHNNSSLPQWLRSTNHSKDTKTRTKSRQYLQQCLEEITYLTDPSTLNPLTGRPHKDAEGLEIEKLPQSVPMESSSPSNSVNKHSSDKINEQLSNTLTNSITIEDSAGGPIVSQPLVETEETVRAQLAAPSSPSSPPAISSSIANKADEGDHDAQSSQASHQDQDEEDDVTVVDQDHDTAHDVGDVSAETTFTQSSHADQEKDTTQVNDSHNDTKTNEDDKDNEDEDGNKSKDKDNQNLIKPEDPMNADVPPDATPNVEDDANEVEVKTQPLQSTEDVATPTHESSNPTEDANANAIANGKVEVPAIVRGNAKQVNALDEDSNVVNTFDDSDSIRSGTSSLSSVSAQGLWRSCKTLKSHIDAVRAVAFAHLPAQASDDAEAEALQASAQHQLLITGGDDAVLKYWRIPIEADDESMLALLAKPSVNLRGHTAPITALAVSQTRPVVYTGSIDTTLREWLLTDEDGDVLDLATLTGRVFEGHTDGIWGLASTATGKLVSAGSDAVVKVWDEKTGQLEHTLSVDRPCSSLYLHEEVGEGGYIVKTLLVVGLTDGSALLVDLEHPDFPHVKFVVDDAEHGSNAQFNDVILDSDKVYSAHEDGKIRLWLLPGGQRIETLIAHLDSCTAIKFQPDSQILASASHDCSIRFWSTDKFSQIHSPGVAHDACVQECGGHKKAFGEGVNGIAFNQHGSILASAGADGSIKLYCK</sequence>
<feature type="compositionally biased region" description="Basic and acidic residues" evidence="3">
    <location>
        <begin position="414"/>
        <end position="434"/>
    </location>
</feature>
<feature type="compositionally biased region" description="Basic and acidic residues" evidence="3">
    <location>
        <begin position="444"/>
        <end position="460"/>
    </location>
</feature>
<dbReference type="AlphaFoldDB" id="A0A4T0FXM0"/>
<feature type="repeat" description="WD" evidence="2">
    <location>
        <begin position="694"/>
        <end position="734"/>
    </location>
</feature>
<dbReference type="CDD" id="cd00200">
    <property type="entry name" value="WD40"/>
    <property type="match status" value="1"/>
</dbReference>
<feature type="region of interest" description="Disordered" evidence="3">
    <location>
        <begin position="149"/>
        <end position="244"/>
    </location>
</feature>
<dbReference type="InterPro" id="IPR051488">
    <property type="entry name" value="WD_repeat_striatin"/>
</dbReference>